<evidence type="ECO:0000313" key="3">
    <source>
        <dbReference type="Proteomes" id="UP001497453"/>
    </source>
</evidence>
<proteinExistence type="predicted"/>
<evidence type="ECO:0008006" key="4">
    <source>
        <dbReference type="Google" id="ProtNLM"/>
    </source>
</evidence>
<evidence type="ECO:0000256" key="1">
    <source>
        <dbReference type="SAM" id="MobiDB-lite"/>
    </source>
</evidence>
<evidence type="ECO:0000313" key="2">
    <source>
        <dbReference type="EMBL" id="CAL1705231.1"/>
    </source>
</evidence>
<dbReference type="EMBL" id="OZ037946">
    <property type="protein sequence ID" value="CAL1705231.1"/>
    <property type="molecule type" value="Genomic_DNA"/>
</dbReference>
<feature type="region of interest" description="Disordered" evidence="1">
    <location>
        <begin position="434"/>
        <end position="464"/>
    </location>
</feature>
<reference evidence="3" key="1">
    <citation type="submission" date="2024-04" db="EMBL/GenBank/DDBJ databases">
        <authorList>
            <person name="Shaw F."/>
            <person name="Minotto A."/>
        </authorList>
    </citation>
    <scope>NUCLEOTIDE SEQUENCE [LARGE SCALE GENOMIC DNA]</scope>
</reference>
<gene>
    <name evidence="2" type="ORF">GFSPODELE1_LOCUS5335</name>
</gene>
<organism evidence="2 3">
    <name type="scientific">Somion occarium</name>
    <dbReference type="NCBI Taxonomy" id="3059160"/>
    <lineage>
        <taxon>Eukaryota</taxon>
        <taxon>Fungi</taxon>
        <taxon>Dikarya</taxon>
        <taxon>Basidiomycota</taxon>
        <taxon>Agaricomycotina</taxon>
        <taxon>Agaricomycetes</taxon>
        <taxon>Polyporales</taxon>
        <taxon>Cerrenaceae</taxon>
        <taxon>Somion</taxon>
    </lineage>
</organism>
<name>A0ABP1DBJ0_9APHY</name>
<protein>
    <recommendedName>
        <fullName evidence="4">Arrestin-like N-terminal domain-containing protein</fullName>
    </recommendedName>
</protein>
<feature type="compositionally biased region" description="Low complexity" evidence="1">
    <location>
        <begin position="444"/>
        <end position="464"/>
    </location>
</feature>
<dbReference type="Proteomes" id="UP001497453">
    <property type="component" value="Chromosome 3"/>
</dbReference>
<accession>A0ABP1DBJ0</accession>
<sequence length="534" mass="59178">MTVSIEIVPFTDTLDMYGDSDRSVAYSLSGHIVISLSSAGSFFSYGRLSRLLLSSLVVTFEGQSELVTEETGYSAVRLCSISQECVPGEPVELTSEGQDEKSYTWNVVFNLTVPGWLPATGVFGQTTTGETGTRYALHAVAKFQSPSDNLSNSWLSALCLPLRFSSQVAKAPRFPIVLNRFMSPSPLASTSSSLFPLANYSVLAQPDIPTNEDGEPHVPPEVLSKLRVLVSIPEYIGSDEETIPLNLRLRTEDLSEDDCKRFRVEEFTVDVEQTERYRTVPLAAYNAQFPLPPRNEQPPHKPLLDPNPVQAIYELGLSSYPPRQVLTRAFSLLPEDVSGRYVLSGDGYIFTDDANSSDLTWYSMQTNVPFTKTHERDEQENDWKCKRILKQSSSSPFFGVNHRLYITLKCTYDLTEGENPERAAKHLTLHMPLRFVRTPPPTPSTSTASSPSPSSSSFDLSPSGLSSPTSTLDFPVASLPYANTLPAYSQLFDYNGDRKIDYSIPLPLYTPQPAADEKCQAASEQFENIPLQEL</sequence>
<keyword evidence="3" id="KW-1185">Reference proteome</keyword>